<dbReference type="Proteomes" id="UP000318815">
    <property type="component" value="Unassembled WGS sequence"/>
</dbReference>
<evidence type="ECO:0000313" key="2">
    <source>
        <dbReference type="Proteomes" id="UP000318815"/>
    </source>
</evidence>
<dbReference type="AlphaFoldDB" id="A0A5C6LIM1"/>
<evidence type="ECO:0000313" key="1">
    <source>
        <dbReference type="EMBL" id="TWV90892.1"/>
    </source>
</evidence>
<dbReference type="RefSeq" id="WP_146308340.1">
    <property type="nucleotide sequence ID" value="NZ_VOHS01000079.1"/>
</dbReference>
<dbReference type="EMBL" id="VOHS01000079">
    <property type="protein sequence ID" value="TWV90892.1"/>
    <property type="molecule type" value="Genomic_DNA"/>
</dbReference>
<proteinExistence type="predicted"/>
<comment type="caution">
    <text evidence="1">The sequence shown here is derived from an EMBL/GenBank/DDBJ whole genome shotgun (WGS) entry which is preliminary data.</text>
</comment>
<protein>
    <submittedName>
        <fullName evidence="1">Uncharacterized protein</fullName>
    </submittedName>
</protein>
<sequence>MRHGIAIPVSKLQSLPRSIFFKPDNLPSQLLEINTERDTTLTLNGGMIITIPAHAIKTAGSTTVRLQVKKPLLLSRC</sequence>
<organism evidence="1 2">
    <name type="scientific">Chitinophaga pinensis</name>
    <dbReference type="NCBI Taxonomy" id="79329"/>
    <lineage>
        <taxon>Bacteria</taxon>
        <taxon>Pseudomonadati</taxon>
        <taxon>Bacteroidota</taxon>
        <taxon>Chitinophagia</taxon>
        <taxon>Chitinophagales</taxon>
        <taxon>Chitinophagaceae</taxon>
        <taxon>Chitinophaga</taxon>
    </lineage>
</organism>
<dbReference type="OrthoDB" id="619466at2"/>
<keyword evidence="2" id="KW-1185">Reference proteome</keyword>
<name>A0A5C6LIM1_9BACT</name>
<accession>A0A5C6LIM1</accession>
<reference evidence="1 2" key="1">
    <citation type="submission" date="2019-08" db="EMBL/GenBank/DDBJ databases">
        <title>Whole genome sequencing of chitin degrading bacteria Chitinophaga pinensis YS16.</title>
        <authorList>
            <person name="Singh R.P."/>
            <person name="Manchanda G."/>
            <person name="Maurya I.K."/>
            <person name="Joshi N.K."/>
            <person name="Srivastava A.K."/>
        </authorList>
    </citation>
    <scope>NUCLEOTIDE SEQUENCE [LARGE SCALE GENOMIC DNA]</scope>
    <source>
        <strain evidence="1 2">YS-16</strain>
    </source>
</reference>
<gene>
    <name evidence="1" type="ORF">FEF09_29150</name>
</gene>